<dbReference type="HOGENOM" id="CLU_1988071_0_0_6"/>
<gene>
    <name evidence="1" type="ordered locus">Avin_34540</name>
</gene>
<evidence type="ECO:0000313" key="1">
    <source>
        <dbReference type="EMBL" id="ACO79603.1"/>
    </source>
</evidence>
<dbReference type="EMBL" id="CP001157">
    <property type="protein sequence ID" value="ACO79603.1"/>
    <property type="molecule type" value="Genomic_DNA"/>
</dbReference>
<dbReference type="EnsemblBacteria" id="ACO79603">
    <property type="protein sequence ID" value="ACO79603"/>
    <property type="gene ID" value="Avin_34540"/>
</dbReference>
<reference evidence="1 2" key="1">
    <citation type="journal article" date="2009" name="J. Bacteriol.">
        <title>Genome sequence of Azotobacter vinelandii, an obligate aerobe specialized to support diverse anaerobic metabolic processes.</title>
        <authorList>
            <person name="Setubal J.C."/>
            <person name="dos Santos P."/>
            <person name="Goldman B.S."/>
            <person name="Ertesvag H."/>
            <person name="Espin G."/>
            <person name="Rubio L.M."/>
            <person name="Valla S."/>
            <person name="Almeida N.F."/>
            <person name="Balasubramanian D."/>
            <person name="Cromes L."/>
            <person name="Curatti L."/>
            <person name="Du Z."/>
            <person name="Godsy E."/>
            <person name="Goodner B."/>
            <person name="Hellner-Burris K."/>
            <person name="Hernandez J.A."/>
            <person name="Houmiel K."/>
            <person name="Imperial J."/>
            <person name="Kennedy C."/>
            <person name="Larson T.J."/>
            <person name="Latreille P."/>
            <person name="Ligon L.S."/>
            <person name="Lu J."/>
            <person name="Maerk M."/>
            <person name="Miller N.M."/>
            <person name="Norton S."/>
            <person name="O'Carroll I.P."/>
            <person name="Paulsen I."/>
            <person name="Raulfs E.C."/>
            <person name="Roemer R."/>
            <person name="Rosser J."/>
            <person name="Segura D."/>
            <person name="Slater S."/>
            <person name="Stricklin S.L."/>
            <person name="Studholme D.J."/>
            <person name="Sun J."/>
            <person name="Viana C.J."/>
            <person name="Wallin E."/>
            <person name="Wang B."/>
            <person name="Wheeler C."/>
            <person name="Zhu H."/>
            <person name="Dean D.R."/>
            <person name="Dixon R."/>
            <person name="Wood D."/>
        </authorList>
    </citation>
    <scope>NUCLEOTIDE SEQUENCE [LARGE SCALE GENOMIC DNA]</scope>
    <source>
        <strain evidence="2">DJ / ATCC BAA-1303</strain>
    </source>
</reference>
<sequence>MLSAGTPWRSASWPMKARPFLPVAASDSAPYLGPAPGASPHRVPVRRGGARCAIREEDLSFRGDVDLRRRFAARSTESARRGSSPRFPGIRRGMPVVPGSLFWSNFVKTIVEFLSNCQEAKHVRQ</sequence>
<proteinExistence type="predicted"/>
<dbReference type="AlphaFoldDB" id="C1DQG7"/>
<accession>C1DQG7</accession>
<dbReference type="KEGG" id="avn:Avin_34540"/>
<organism evidence="1 2">
    <name type="scientific">Azotobacter vinelandii (strain DJ / ATCC BAA-1303)</name>
    <dbReference type="NCBI Taxonomy" id="322710"/>
    <lineage>
        <taxon>Bacteria</taxon>
        <taxon>Pseudomonadati</taxon>
        <taxon>Pseudomonadota</taxon>
        <taxon>Gammaproteobacteria</taxon>
        <taxon>Pseudomonadales</taxon>
        <taxon>Pseudomonadaceae</taxon>
        <taxon>Azotobacter</taxon>
    </lineage>
</organism>
<protein>
    <submittedName>
        <fullName evidence="1">Uncharacterized protein</fullName>
    </submittedName>
</protein>
<evidence type="ECO:0000313" key="2">
    <source>
        <dbReference type="Proteomes" id="UP000002424"/>
    </source>
</evidence>
<name>C1DQG7_AZOVD</name>
<dbReference type="Proteomes" id="UP000002424">
    <property type="component" value="Chromosome"/>
</dbReference>
<dbReference type="STRING" id="322710.Avin_34540"/>
<keyword evidence="2" id="KW-1185">Reference proteome</keyword>